<dbReference type="GO" id="GO:0010073">
    <property type="term" value="P:meristem maintenance"/>
    <property type="evidence" value="ECO:0007669"/>
    <property type="project" value="InterPro"/>
</dbReference>
<accession>A0A445A3L3</accession>
<comment type="caution">
    <text evidence="3">The sequence shown here is derived from an EMBL/GenBank/DDBJ whole genome shotgun (WGS) entry which is preliminary data.</text>
</comment>
<dbReference type="EMBL" id="SDMP01000013">
    <property type="protein sequence ID" value="RYR21009.1"/>
    <property type="molecule type" value="Genomic_DNA"/>
</dbReference>
<dbReference type="InterPro" id="IPR044824">
    <property type="entry name" value="MAIN-like"/>
</dbReference>
<gene>
    <name evidence="3" type="ORF">Ahy_B03g066249</name>
</gene>
<protein>
    <recommendedName>
        <fullName evidence="2">Aminotransferase-like plant mobile domain-containing protein</fullName>
    </recommendedName>
</protein>
<evidence type="ECO:0000313" key="3">
    <source>
        <dbReference type="EMBL" id="RYR21009.1"/>
    </source>
</evidence>
<reference evidence="3 4" key="1">
    <citation type="submission" date="2019-01" db="EMBL/GenBank/DDBJ databases">
        <title>Sequencing of cultivated peanut Arachis hypogaea provides insights into genome evolution and oil improvement.</title>
        <authorList>
            <person name="Chen X."/>
        </authorList>
    </citation>
    <scope>NUCLEOTIDE SEQUENCE [LARGE SCALE GENOMIC DNA]</scope>
    <source>
        <strain evidence="4">cv. Fuhuasheng</strain>
        <tissue evidence="3">Leaves</tissue>
    </source>
</reference>
<dbReference type="Proteomes" id="UP000289738">
    <property type="component" value="Chromosome B03"/>
</dbReference>
<dbReference type="PANTHER" id="PTHR46033:SF8">
    <property type="entry name" value="PROTEIN MAINTENANCE OF MERISTEMS-LIKE"/>
    <property type="match status" value="1"/>
</dbReference>
<keyword evidence="4" id="KW-1185">Reference proteome</keyword>
<evidence type="ECO:0000313" key="4">
    <source>
        <dbReference type="Proteomes" id="UP000289738"/>
    </source>
</evidence>
<dbReference type="InterPro" id="IPR019557">
    <property type="entry name" value="AminoTfrase-like_pln_mobile"/>
</dbReference>
<name>A0A445A3L3_ARAHY</name>
<organism evidence="3 4">
    <name type="scientific">Arachis hypogaea</name>
    <name type="common">Peanut</name>
    <dbReference type="NCBI Taxonomy" id="3818"/>
    <lineage>
        <taxon>Eukaryota</taxon>
        <taxon>Viridiplantae</taxon>
        <taxon>Streptophyta</taxon>
        <taxon>Embryophyta</taxon>
        <taxon>Tracheophyta</taxon>
        <taxon>Spermatophyta</taxon>
        <taxon>Magnoliopsida</taxon>
        <taxon>eudicotyledons</taxon>
        <taxon>Gunneridae</taxon>
        <taxon>Pentapetalae</taxon>
        <taxon>rosids</taxon>
        <taxon>fabids</taxon>
        <taxon>Fabales</taxon>
        <taxon>Fabaceae</taxon>
        <taxon>Papilionoideae</taxon>
        <taxon>50 kb inversion clade</taxon>
        <taxon>dalbergioids sensu lato</taxon>
        <taxon>Dalbergieae</taxon>
        <taxon>Pterocarpus clade</taxon>
        <taxon>Arachis</taxon>
    </lineage>
</organism>
<evidence type="ECO:0000259" key="2">
    <source>
        <dbReference type="Pfam" id="PF10536"/>
    </source>
</evidence>
<dbReference type="AlphaFoldDB" id="A0A445A3L3"/>
<feature type="domain" description="Aminotransferase-like plant mobile" evidence="2">
    <location>
        <begin position="35"/>
        <end position="247"/>
    </location>
</feature>
<feature type="region of interest" description="Disordered" evidence="1">
    <location>
        <begin position="267"/>
        <end position="292"/>
    </location>
</feature>
<dbReference type="Pfam" id="PF10536">
    <property type="entry name" value="PMD"/>
    <property type="match status" value="1"/>
</dbReference>
<proteinExistence type="predicted"/>
<sequence length="434" mass="50312">MIFTFREISLGQRCTGSFCRCSVTSPGSYNLVGDWLVHLYRALCRTSRVDCKEIDGPLTLLLTWAWIRLPFLTSIPGYSQLFLIANSVARCILNLINELSNVRWHNWECADWPYRFHSLAHFRRALDDLQERQAYAIGHIEPDVILFDIRQHSVIWSATVPLISFECVEWHPSNRLRRQFGLIQGVPHQERDLGEAHDKVLTRPKNQDWSGTHLFWVMHWTNPYSHVLIEHLVPSQYPLKIYIHWYRDTYGAHLHLSDLVLQENQEGNPVHNQENQQDQSPPPPQTQAQQEPEHFTPYIPDTQSVNYFTPSVHYINNIGVSCNKNQGIMVLLANCLDSWLLCQVTHIQVITKTFPLTRGCTRVVFLQSGLFVDSSRSDDATGEIIQSGNPCRILMGDQKAVDDEADNYLVDHPDEDRMRMTMRMRMRMMMITTA</sequence>
<evidence type="ECO:0000256" key="1">
    <source>
        <dbReference type="SAM" id="MobiDB-lite"/>
    </source>
</evidence>
<dbReference type="PANTHER" id="PTHR46033">
    <property type="entry name" value="PROTEIN MAIN-LIKE 2"/>
    <property type="match status" value="1"/>
</dbReference>